<comment type="caution">
    <text evidence="3">The sequence shown here is derived from an EMBL/GenBank/DDBJ whole genome shotgun (WGS) entry which is preliminary data.</text>
</comment>
<evidence type="ECO:0000256" key="2">
    <source>
        <dbReference type="HAMAP-Rule" id="MF_00048"/>
    </source>
</evidence>
<dbReference type="GO" id="GO:0004519">
    <property type="term" value="F:endonuclease activity"/>
    <property type="evidence" value="ECO:0007669"/>
    <property type="project" value="UniProtKB-KW"/>
</dbReference>
<dbReference type="SUPFAM" id="SSF52980">
    <property type="entry name" value="Restriction endonuclease-like"/>
    <property type="match status" value="1"/>
</dbReference>
<dbReference type="PATRIC" id="fig|740709.3.peg.676"/>
<accession>K2JPC7</accession>
<comment type="similarity">
    <text evidence="1 2">Belongs to the UPF0102 family.</text>
</comment>
<dbReference type="Pfam" id="PF02021">
    <property type="entry name" value="UPF0102"/>
    <property type="match status" value="1"/>
</dbReference>
<reference evidence="3 4" key="1">
    <citation type="journal article" date="2012" name="J. Bacteriol.">
        <title>Genome Sequence of Idiomarina xiamenensis Type Strain 10-D-4.</title>
        <authorList>
            <person name="Lai Q."/>
            <person name="Wang L."/>
            <person name="Wang W."/>
            <person name="Shao Z."/>
        </authorList>
    </citation>
    <scope>NUCLEOTIDE SEQUENCE [LARGE SCALE GENOMIC DNA]</scope>
    <source>
        <strain evidence="3 4">10-D-4</strain>
    </source>
</reference>
<protein>
    <recommendedName>
        <fullName evidence="2">UPF0102 protein A10D4_03365</fullName>
    </recommendedName>
</protein>
<dbReference type="PANTHER" id="PTHR34039:SF1">
    <property type="entry name" value="UPF0102 PROTEIN YRAN"/>
    <property type="match status" value="1"/>
</dbReference>
<evidence type="ECO:0000256" key="1">
    <source>
        <dbReference type="ARBA" id="ARBA00006738"/>
    </source>
</evidence>
<name>K2JPC7_9GAMM</name>
<dbReference type="STRING" id="740709.A10D4_03365"/>
<evidence type="ECO:0000313" key="3">
    <source>
        <dbReference type="EMBL" id="EKE85351.1"/>
    </source>
</evidence>
<dbReference type="Proteomes" id="UP000014115">
    <property type="component" value="Unassembled WGS sequence"/>
</dbReference>
<dbReference type="InterPro" id="IPR011856">
    <property type="entry name" value="tRNA_endonuc-like_dom_sf"/>
</dbReference>
<keyword evidence="3" id="KW-0255">Endonuclease</keyword>
<dbReference type="InterPro" id="IPR011335">
    <property type="entry name" value="Restrct_endonuc-II-like"/>
</dbReference>
<dbReference type="Gene3D" id="3.40.1350.10">
    <property type="match status" value="1"/>
</dbReference>
<dbReference type="AlphaFoldDB" id="K2JPC7"/>
<dbReference type="NCBIfam" id="NF009150">
    <property type="entry name" value="PRK12497.1-3"/>
    <property type="match status" value="1"/>
</dbReference>
<gene>
    <name evidence="3" type="ORF">A10D4_03365</name>
</gene>
<dbReference type="GO" id="GO:0003676">
    <property type="term" value="F:nucleic acid binding"/>
    <property type="evidence" value="ECO:0007669"/>
    <property type="project" value="InterPro"/>
</dbReference>
<keyword evidence="3" id="KW-0378">Hydrolase</keyword>
<dbReference type="eggNOG" id="COG0792">
    <property type="taxonomic scope" value="Bacteria"/>
</dbReference>
<keyword evidence="4" id="KW-1185">Reference proteome</keyword>
<dbReference type="RefSeq" id="WP_008487729.1">
    <property type="nucleotide sequence ID" value="NZ_AMRG01000003.1"/>
</dbReference>
<dbReference type="InterPro" id="IPR003509">
    <property type="entry name" value="UPF0102_YraN-like"/>
</dbReference>
<dbReference type="EMBL" id="AMRG01000003">
    <property type="protein sequence ID" value="EKE85351.1"/>
    <property type="molecule type" value="Genomic_DNA"/>
</dbReference>
<keyword evidence="3" id="KW-0540">Nuclease</keyword>
<sequence length="116" mass="13949">MRRHDHGKAAERRACEFLQAREIRIIQRNYRIAGAEIDIIANDTQQRWLFIEVKYRQHQQFAHVLAQVSVAQCQRIRHAARCYLFQRQLPEHCCRIRFDLIVMTQQGTVDWLQDAF</sequence>
<proteinExistence type="inferred from homology"/>
<dbReference type="PANTHER" id="PTHR34039">
    <property type="entry name" value="UPF0102 PROTEIN YRAN"/>
    <property type="match status" value="1"/>
</dbReference>
<evidence type="ECO:0000313" key="4">
    <source>
        <dbReference type="Proteomes" id="UP000014115"/>
    </source>
</evidence>
<dbReference type="HAMAP" id="MF_00048">
    <property type="entry name" value="UPF0102"/>
    <property type="match status" value="1"/>
</dbReference>
<organism evidence="3 4">
    <name type="scientific">Idiomarina xiamenensis 10-D-4</name>
    <dbReference type="NCBI Taxonomy" id="740709"/>
    <lineage>
        <taxon>Bacteria</taxon>
        <taxon>Pseudomonadati</taxon>
        <taxon>Pseudomonadota</taxon>
        <taxon>Gammaproteobacteria</taxon>
        <taxon>Alteromonadales</taxon>
        <taxon>Idiomarinaceae</taxon>
        <taxon>Idiomarina</taxon>
    </lineage>
</organism>